<keyword evidence="3" id="KW-1185">Reference proteome</keyword>
<evidence type="ECO:0000313" key="2">
    <source>
        <dbReference type="EMBL" id="KRY94328.1"/>
    </source>
</evidence>
<keyword evidence="1" id="KW-0732">Signal</keyword>
<dbReference type="EMBL" id="JYDP01005201">
    <property type="protein sequence ID" value="KRY94328.1"/>
    <property type="molecule type" value="Genomic_DNA"/>
</dbReference>
<feature type="signal peptide" evidence="1">
    <location>
        <begin position="1"/>
        <end position="25"/>
    </location>
</feature>
<evidence type="ECO:0000313" key="3">
    <source>
        <dbReference type="Proteomes" id="UP000055024"/>
    </source>
</evidence>
<comment type="caution">
    <text evidence="2">The sequence shown here is derived from an EMBL/GenBank/DDBJ whole genome shotgun (WGS) entry which is preliminary data.</text>
</comment>
<dbReference type="AlphaFoldDB" id="A0A0V1G7Q7"/>
<accession>A0A0V1G7Q7</accession>
<protein>
    <submittedName>
        <fullName evidence="2">Uncharacterized protein</fullName>
    </submittedName>
</protein>
<sequence length="56" mass="6106">MWWHSANSDKLVWTQAVSLLLGALCEKSWDTEKGGDTSNSCGPKFDLNLYGGNATT</sequence>
<feature type="chain" id="PRO_5006878488" evidence="1">
    <location>
        <begin position="26"/>
        <end position="56"/>
    </location>
</feature>
<proteinExistence type="predicted"/>
<name>A0A0V1G7Q7_9BILA</name>
<gene>
    <name evidence="2" type="ORF">T11_11319</name>
</gene>
<reference evidence="2 3" key="1">
    <citation type="submission" date="2015-01" db="EMBL/GenBank/DDBJ databases">
        <title>Evolution of Trichinella species and genotypes.</title>
        <authorList>
            <person name="Korhonen P.K."/>
            <person name="Edoardo P."/>
            <person name="Giuseppe L.R."/>
            <person name="Gasser R.B."/>
        </authorList>
    </citation>
    <scope>NUCLEOTIDE SEQUENCE [LARGE SCALE GENOMIC DNA]</scope>
    <source>
        <strain evidence="2">ISS1029</strain>
    </source>
</reference>
<evidence type="ECO:0000256" key="1">
    <source>
        <dbReference type="SAM" id="SignalP"/>
    </source>
</evidence>
<organism evidence="2 3">
    <name type="scientific">Trichinella zimbabwensis</name>
    <dbReference type="NCBI Taxonomy" id="268475"/>
    <lineage>
        <taxon>Eukaryota</taxon>
        <taxon>Metazoa</taxon>
        <taxon>Ecdysozoa</taxon>
        <taxon>Nematoda</taxon>
        <taxon>Enoplea</taxon>
        <taxon>Dorylaimia</taxon>
        <taxon>Trichinellida</taxon>
        <taxon>Trichinellidae</taxon>
        <taxon>Trichinella</taxon>
    </lineage>
</organism>
<dbReference type="Proteomes" id="UP000055024">
    <property type="component" value="Unassembled WGS sequence"/>
</dbReference>